<keyword evidence="3 6" id="KW-0808">Transferase</keyword>
<evidence type="ECO:0000256" key="6">
    <source>
        <dbReference type="RuleBase" id="RU003423"/>
    </source>
</evidence>
<sequence length="469" mass="48966">MPKYEQFNLPDLAEGLVDAEIIKWLVSPGDTVTLNQPIVEVETAKALTEIPSPYAGQISKLHGDEGTTVDVGQPLVTFDLDPDGSAPAEVAEEEEDTKVLVGYGPKKVSTKRRARKPSGSAPAAAQPAPVAEPARPVPAQAPAPQPPKAEPPAPAPAPALTATPQRIAVLAKPPVRKLAKDLGVDLTTITGTGPSGSITRDDVQSATTQAAAQASPSVKAHQGLNAAPVGGEERIPIKGVRKLTAQNMSHSAFTAPHVTEFLQLDVTATMEAVARLKTLPNFDGVKVSPLLLVAKAMLLAAKRHPMINSSWDEAAQEIVVKHYVNLGIAAATPRGLIVPNVKNAESLSLRELAEALNALTATAREGKTPPADMSGGTMTITNVGVFGVDTGTPILPPGESAILAFGAVRDLPWVHEGQVVPRKVTTLSLSFDHRIVDGELGSKFLADVGAFLADPGTRLLAWSLGSRTS</sequence>
<protein>
    <recommendedName>
        <fullName evidence="6">Dihydrolipoamide acetyltransferase component of pyruvate dehydrogenase complex</fullName>
        <ecNumber evidence="6">2.3.1.-</ecNumber>
    </recommendedName>
</protein>
<evidence type="ECO:0000256" key="1">
    <source>
        <dbReference type="ARBA" id="ARBA00001938"/>
    </source>
</evidence>
<evidence type="ECO:0000313" key="10">
    <source>
        <dbReference type="EMBL" id="ADD45694.1"/>
    </source>
</evidence>
<proteinExistence type="inferred from homology"/>
<dbReference type="InterPro" id="IPR004167">
    <property type="entry name" value="PSBD"/>
</dbReference>
<dbReference type="GO" id="GO:0016407">
    <property type="term" value="F:acetyltransferase activity"/>
    <property type="evidence" value="ECO:0007669"/>
    <property type="project" value="TreeGrafter"/>
</dbReference>
<dbReference type="GO" id="GO:0005737">
    <property type="term" value="C:cytoplasm"/>
    <property type="evidence" value="ECO:0007669"/>
    <property type="project" value="TreeGrafter"/>
</dbReference>
<dbReference type="Gene3D" id="4.10.320.10">
    <property type="entry name" value="E3-binding domain"/>
    <property type="match status" value="1"/>
</dbReference>
<dbReference type="PANTHER" id="PTHR43178">
    <property type="entry name" value="DIHYDROLIPOAMIDE ACETYLTRANSFERASE COMPONENT OF PYRUVATE DEHYDROGENASE COMPLEX"/>
    <property type="match status" value="1"/>
</dbReference>
<evidence type="ECO:0000313" key="11">
    <source>
        <dbReference type="Proteomes" id="UP000000844"/>
    </source>
</evidence>
<dbReference type="Gene3D" id="2.40.50.100">
    <property type="match status" value="1"/>
</dbReference>
<dbReference type="SUPFAM" id="SSF52777">
    <property type="entry name" value="CoA-dependent acyltransferases"/>
    <property type="match status" value="1"/>
</dbReference>
<dbReference type="FunFam" id="3.30.559.10:FF:000007">
    <property type="entry name" value="Dihydrolipoamide acetyltransferase component of pyruvate dehydrogenase complex"/>
    <property type="match status" value="1"/>
</dbReference>
<evidence type="ECO:0000256" key="4">
    <source>
        <dbReference type="ARBA" id="ARBA00022823"/>
    </source>
</evidence>
<dbReference type="Pfam" id="PF02817">
    <property type="entry name" value="E3_binding"/>
    <property type="match status" value="1"/>
</dbReference>
<dbReference type="Gene3D" id="3.30.559.10">
    <property type="entry name" value="Chloramphenicol acetyltransferase-like domain"/>
    <property type="match status" value="1"/>
</dbReference>
<feature type="region of interest" description="Disordered" evidence="7">
    <location>
        <begin position="79"/>
        <end position="159"/>
    </location>
</feature>
<dbReference type="InterPro" id="IPR036625">
    <property type="entry name" value="E3-bd_dom_sf"/>
</dbReference>
<dbReference type="SUPFAM" id="SSF47005">
    <property type="entry name" value="Peripheral subunit-binding domain of 2-oxo acid dehydrogenase complex"/>
    <property type="match status" value="1"/>
</dbReference>
<comment type="cofactor">
    <cofactor evidence="1 6">
        <name>(R)-lipoate</name>
        <dbReference type="ChEBI" id="CHEBI:83088"/>
    </cofactor>
</comment>
<feature type="compositionally biased region" description="Pro residues" evidence="7">
    <location>
        <begin position="135"/>
        <end position="157"/>
    </location>
</feature>
<feature type="domain" description="Peripheral subunit-binding (PSBD)" evidence="9">
    <location>
        <begin position="170"/>
        <end position="207"/>
    </location>
</feature>
<reference evidence="10 11" key="1">
    <citation type="journal article" date="2009" name="Stand. Genomic Sci.">
        <title>Complete genome sequence of Stackebrandtia nassauensis type strain (LLR-40K-21).</title>
        <authorList>
            <person name="Munk C."/>
            <person name="Lapidus A."/>
            <person name="Copeland A."/>
            <person name="Jando M."/>
            <person name="Mayilraj S."/>
            <person name="Glavina Del Rio T."/>
            <person name="Nolan M."/>
            <person name="Chen F."/>
            <person name="Lucas S."/>
            <person name="Tice H."/>
            <person name="Cheng J.F."/>
            <person name="Han C."/>
            <person name="Detter J.C."/>
            <person name="Bruce D."/>
            <person name="Goodwin L."/>
            <person name="Chain P."/>
            <person name="Pitluck S."/>
            <person name="Goker M."/>
            <person name="Ovchinikova G."/>
            <person name="Pati A."/>
            <person name="Ivanova N."/>
            <person name="Mavromatis K."/>
            <person name="Chen A."/>
            <person name="Palaniappan K."/>
            <person name="Land M."/>
            <person name="Hauser L."/>
            <person name="Chang Y.J."/>
            <person name="Jeffries C.D."/>
            <person name="Bristow J."/>
            <person name="Eisen J.A."/>
            <person name="Markowitz V."/>
            <person name="Hugenholtz P."/>
            <person name="Kyrpides N.C."/>
            <person name="Klenk H.P."/>
        </authorList>
    </citation>
    <scope>NUCLEOTIDE SEQUENCE [LARGE SCALE GENOMIC DNA]</scope>
    <source>
        <strain evidence="11">DSM 44728 / CIP 108903 / NRRL B-16338 / NBRC 102104 / LLR-40K-21</strain>
    </source>
</reference>
<dbReference type="EMBL" id="CP001778">
    <property type="protein sequence ID" value="ADD45694.1"/>
    <property type="molecule type" value="Genomic_DNA"/>
</dbReference>
<dbReference type="InterPro" id="IPR050743">
    <property type="entry name" value="2-oxoacid_DH_E2_comp"/>
</dbReference>
<organism evidence="10 11">
    <name type="scientific">Stackebrandtia nassauensis (strain DSM 44728 / CIP 108903 / NRRL B-16338 / NBRC 102104 / LLR-40K-21)</name>
    <dbReference type="NCBI Taxonomy" id="446470"/>
    <lineage>
        <taxon>Bacteria</taxon>
        <taxon>Bacillati</taxon>
        <taxon>Actinomycetota</taxon>
        <taxon>Actinomycetes</taxon>
        <taxon>Glycomycetales</taxon>
        <taxon>Glycomycetaceae</taxon>
        <taxon>Stackebrandtia</taxon>
    </lineage>
</organism>
<dbReference type="STRING" id="446470.Snas_6070"/>
<dbReference type="PANTHER" id="PTHR43178:SF5">
    <property type="entry name" value="LIPOAMIDE ACYLTRANSFERASE COMPONENT OF BRANCHED-CHAIN ALPHA-KETO ACID DEHYDROGENASE COMPLEX, MITOCHONDRIAL"/>
    <property type="match status" value="1"/>
</dbReference>
<keyword evidence="4 6" id="KW-0450">Lipoyl</keyword>
<evidence type="ECO:0000256" key="7">
    <source>
        <dbReference type="SAM" id="MobiDB-lite"/>
    </source>
</evidence>
<keyword evidence="11" id="KW-1185">Reference proteome</keyword>
<dbReference type="InterPro" id="IPR001078">
    <property type="entry name" value="2-oxoacid_DH_actylTfrase"/>
</dbReference>
<dbReference type="InterPro" id="IPR023213">
    <property type="entry name" value="CAT-like_dom_sf"/>
</dbReference>
<evidence type="ECO:0000259" key="8">
    <source>
        <dbReference type="PROSITE" id="PS50968"/>
    </source>
</evidence>
<dbReference type="KEGG" id="sna:Snas_6070"/>
<dbReference type="SUPFAM" id="SSF51230">
    <property type="entry name" value="Single hybrid motif"/>
    <property type="match status" value="1"/>
</dbReference>
<feature type="compositionally biased region" description="Low complexity" evidence="7">
    <location>
        <begin position="121"/>
        <end position="134"/>
    </location>
</feature>
<dbReference type="PROSITE" id="PS50968">
    <property type="entry name" value="BIOTINYL_LIPOYL"/>
    <property type="match status" value="1"/>
</dbReference>
<dbReference type="InterPro" id="IPR000089">
    <property type="entry name" value="Biotin_lipoyl"/>
</dbReference>
<keyword evidence="5 6" id="KW-0012">Acyltransferase</keyword>
<feature type="domain" description="Lipoyl-binding" evidence="8">
    <location>
        <begin position="4"/>
        <end position="79"/>
    </location>
</feature>
<evidence type="ECO:0000256" key="5">
    <source>
        <dbReference type="ARBA" id="ARBA00023315"/>
    </source>
</evidence>
<dbReference type="eggNOG" id="COG0508">
    <property type="taxonomic scope" value="Bacteria"/>
</dbReference>
<dbReference type="GO" id="GO:0031405">
    <property type="term" value="F:lipoic acid binding"/>
    <property type="evidence" value="ECO:0007669"/>
    <property type="project" value="TreeGrafter"/>
</dbReference>
<dbReference type="PROSITE" id="PS51826">
    <property type="entry name" value="PSBD"/>
    <property type="match status" value="1"/>
</dbReference>
<evidence type="ECO:0000259" key="9">
    <source>
        <dbReference type="PROSITE" id="PS51826"/>
    </source>
</evidence>
<dbReference type="OrthoDB" id="9805770at2"/>
<dbReference type="InterPro" id="IPR011053">
    <property type="entry name" value="Single_hybrid_motif"/>
</dbReference>
<dbReference type="Proteomes" id="UP000000844">
    <property type="component" value="Chromosome"/>
</dbReference>
<evidence type="ECO:0000256" key="2">
    <source>
        <dbReference type="ARBA" id="ARBA00007317"/>
    </source>
</evidence>
<evidence type="ECO:0000256" key="3">
    <source>
        <dbReference type="ARBA" id="ARBA00022679"/>
    </source>
</evidence>
<accession>D3Q1B4</accession>
<dbReference type="CDD" id="cd06849">
    <property type="entry name" value="lipoyl_domain"/>
    <property type="match status" value="1"/>
</dbReference>
<dbReference type="EC" id="2.3.1.-" evidence="6"/>
<dbReference type="Pfam" id="PF00364">
    <property type="entry name" value="Biotin_lipoyl"/>
    <property type="match status" value="1"/>
</dbReference>
<dbReference type="HOGENOM" id="CLU_016733_10_0_11"/>
<comment type="similarity">
    <text evidence="2 6">Belongs to the 2-oxoacid dehydrogenase family.</text>
</comment>
<dbReference type="AlphaFoldDB" id="D3Q1B4"/>
<name>D3Q1B4_STANL</name>
<dbReference type="RefSeq" id="WP_013021265.1">
    <property type="nucleotide sequence ID" value="NC_013947.1"/>
</dbReference>
<gene>
    <name evidence="10" type="ordered locus">Snas_6070</name>
</gene>
<dbReference type="Pfam" id="PF00198">
    <property type="entry name" value="2-oxoacid_dh"/>
    <property type="match status" value="1"/>
</dbReference>